<dbReference type="InterPro" id="IPR044839">
    <property type="entry name" value="NDR1-like"/>
</dbReference>
<proteinExistence type="predicted"/>
<dbReference type="EMBL" id="AWWV01009746">
    <property type="protein sequence ID" value="OMO84221.1"/>
    <property type="molecule type" value="Genomic_DNA"/>
</dbReference>
<dbReference type="PANTHER" id="PTHR31234">
    <property type="entry name" value="LATE EMBRYOGENESIS ABUNDANT (LEA) HYDROXYPROLINE-RICH GLYCOPROTEIN FAMILY"/>
    <property type="match status" value="1"/>
</dbReference>
<sequence length="274" mass="31124">MDMESPKQNPKHGYYPIPNNNQPFSAAKILRPVKNPRFAYNVAPRSTSLKDHRRRLLQNPANNPTTTTKTNSARHPNKYKFCMIASIIFFSMIILVGIPIILLIALGPRVPTLTIEQVSFYYPIFYESPTRFASLFNITMKVSNPARHVSFVFEGHNSIIVASYRGIRLSGGVFPSFFQEPKEEITLQTPMTGVGLVLPDDLKKKLESDHEKRMVPLSLSVMGRLRYEMGFFKLRAMLRVSCEVVLDNLVTYNTNIVSSNCDSAAGFWLPYIRT</sequence>
<feature type="region of interest" description="Disordered" evidence="3">
    <location>
        <begin position="51"/>
        <end position="72"/>
    </location>
</feature>
<dbReference type="GO" id="GO:0005886">
    <property type="term" value="C:plasma membrane"/>
    <property type="evidence" value="ECO:0007669"/>
    <property type="project" value="TreeGrafter"/>
</dbReference>
<organism evidence="5 6">
    <name type="scientific">Corchorus capsularis</name>
    <name type="common">Jute</name>
    <dbReference type="NCBI Taxonomy" id="210143"/>
    <lineage>
        <taxon>Eukaryota</taxon>
        <taxon>Viridiplantae</taxon>
        <taxon>Streptophyta</taxon>
        <taxon>Embryophyta</taxon>
        <taxon>Tracheophyta</taxon>
        <taxon>Spermatophyta</taxon>
        <taxon>Magnoliopsida</taxon>
        <taxon>eudicotyledons</taxon>
        <taxon>Gunneridae</taxon>
        <taxon>Pentapetalae</taxon>
        <taxon>rosids</taxon>
        <taxon>malvids</taxon>
        <taxon>Malvales</taxon>
        <taxon>Malvaceae</taxon>
        <taxon>Grewioideae</taxon>
        <taxon>Apeibeae</taxon>
        <taxon>Corchorus</taxon>
    </lineage>
</organism>
<feature type="compositionally biased region" description="Low complexity" evidence="3">
    <location>
        <begin position="59"/>
        <end position="71"/>
    </location>
</feature>
<keyword evidence="4" id="KW-1133">Transmembrane helix</keyword>
<keyword evidence="4" id="KW-0812">Transmembrane</keyword>
<keyword evidence="6" id="KW-1185">Reference proteome</keyword>
<dbReference type="AlphaFoldDB" id="A0A1R3INT5"/>
<comment type="caution">
    <text evidence="5">The sequence shown here is derived from an EMBL/GenBank/DDBJ whole genome shotgun (WGS) entry which is preliminary data.</text>
</comment>
<dbReference type="OrthoDB" id="961035at2759"/>
<keyword evidence="2 4" id="KW-0472">Membrane</keyword>
<name>A0A1R3INT5_COCAP</name>
<evidence type="ECO:0000256" key="3">
    <source>
        <dbReference type="SAM" id="MobiDB-lite"/>
    </source>
</evidence>
<protein>
    <recommendedName>
        <fullName evidence="7">Late embryogenesis abundant protein, LEA-14</fullName>
    </recommendedName>
</protein>
<dbReference type="GO" id="GO:0098542">
    <property type="term" value="P:defense response to other organism"/>
    <property type="evidence" value="ECO:0007669"/>
    <property type="project" value="InterPro"/>
</dbReference>
<evidence type="ECO:0000256" key="1">
    <source>
        <dbReference type="ARBA" id="ARBA00004370"/>
    </source>
</evidence>
<evidence type="ECO:0000313" key="5">
    <source>
        <dbReference type="EMBL" id="OMO84221.1"/>
    </source>
</evidence>
<gene>
    <name evidence="5" type="ORF">CCACVL1_10941</name>
</gene>
<evidence type="ECO:0008006" key="7">
    <source>
        <dbReference type="Google" id="ProtNLM"/>
    </source>
</evidence>
<evidence type="ECO:0000256" key="2">
    <source>
        <dbReference type="ARBA" id="ARBA00023136"/>
    </source>
</evidence>
<evidence type="ECO:0000256" key="4">
    <source>
        <dbReference type="SAM" id="Phobius"/>
    </source>
</evidence>
<dbReference type="STRING" id="210143.A0A1R3INT5"/>
<dbReference type="PANTHER" id="PTHR31234:SF2">
    <property type="entry name" value="OS05G0199100 PROTEIN"/>
    <property type="match status" value="1"/>
</dbReference>
<comment type="subcellular location">
    <subcellularLocation>
        <location evidence="1">Membrane</location>
    </subcellularLocation>
</comment>
<accession>A0A1R3INT5</accession>
<dbReference type="Proteomes" id="UP000188268">
    <property type="component" value="Unassembled WGS sequence"/>
</dbReference>
<dbReference type="OMA" id="FYYPIFY"/>
<feature type="transmembrane region" description="Helical" evidence="4">
    <location>
        <begin position="81"/>
        <end position="106"/>
    </location>
</feature>
<dbReference type="Gramene" id="OMO84221">
    <property type="protein sequence ID" value="OMO84221"/>
    <property type="gene ID" value="CCACVL1_10941"/>
</dbReference>
<reference evidence="5 6" key="1">
    <citation type="submission" date="2013-09" db="EMBL/GenBank/DDBJ databases">
        <title>Corchorus capsularis genome sequencing.</title>
        <authorList>
            <person name="Alam M."/>
            <person name="Haque M.S."/>
            <person name="Islam M.S."/>
            <person name="Emdad E.M."/>
            <person name="Islam M.M."/>
            <person name="Ahmed B."/>
            <person name="Halim A."/>
            <person name="Hossen Q.M.M."/>
            <person name="Hossain M.Z."/>
            <person name="Ahmed R."/>
            <person name="Khan M.M."/>
            <person name="Islam R."/>
            <person name="Rashid M.M."/>
            <person name="Khan S.A."/>
            <person name="Rahman M.S."/>
            <person name="Alam M."/>
        </authorList>
    </citation>
    <scope>NUCLEOTIDE SEQUENCE [LARGE SCALE GENOMIC DNA]</scope>
    <source>
        <strain evidence="6">cv. CVL-1</strain>
        <tissue evidence="5">Whole seedling</tissue>
    </source>
</reference>
<evidence type="ECO:0000313" key="6">
    <source>
        <dbReference type="Proteomes" id="UP000188268"/>
    </source>
</evidence>